<keyword evidence="6" id="KW-1185">Reference proteome</keyword>
<evidence type="ECO:0000256" key="2">
    <source>
        <dbReference type="ARBA" id="ARBA00022723"/>
    </source>
</evidence>
<evidence type="ECO:0000259" key="4">
    <source>
        <dbReference type="Pfam" id="PF10370"/>
    </source>
</evidence>
<dbReference type="InterPro" id="IPR051121">
    <property type="entry name" value="FAH"/>
</dbReference>
<dbReference type="Pfam" id="PF01557">
    <property type="entry name" value="FAA_hydrolase"/>
    <property type="match status" value="1"/>
</dbReference>
<name>A0A4Q9KNA0_PROTD</name>
<dbReference type="PANTHER" id="PTHR42796">
    <property type="entry name" value="FUMARYLACETOACETATE HYDROLASE DOMAIN-CONTAINING PROTEIN 2A-RELATED"/>
    <property type="match status" value="1"/>
</dbReference>
<dbReference type="InterPro" id="IPR011234">
    <property type="entry name" value="Fumarylacetoacetase-like_C"/>
</dbReference>
<comment type="similarity">
    <text evidence="1">Belongs to the FAH family.</text>
</comment>
<dbReference type="Proteomes" id="UP000291933">
    <property type="component" value="Unassembled WGS sequence"/>
</dbReference>
<evidence type="ECO:0000256" key="1">
    <source>
        <dbReference type="ARBA" id="ARBA00010211"/>
    </source>
</evidence>
<dbReference type="OrthoDB" id="9805307at2"/>
<organism evidence="5 6">
    <name type="scientific">Propioniciclava tarda</name>
    <dbReference type="NCBI Taxonomy" id="433330"/>
    <lineage>
        <taxon>Bacteria</taxon>
        <taxon>Bacillati</taxon>
        <taxon>Actinomycetota</taxon>
        <taxon>Actinomycetes</taxon>
        <taxon>Propionibacteriales</taxon>
        <taxon>Propionibacteriaceae</taxon>
        <taxon>Propioniciclava</taxon>
    </lineage>
</organism>
<dbReference type="FunFam" id="3.90.850.10:FF:000002">
    <property type="entry name" value="2-hydroxyhepta-2,4-diene-1,7-dioate isomerase"/>
    <property type="match status" value="1"/>
</dbReference>
<dbReference type="EMBL" id="SDMR01000002">
    <property type="protein sequence ID" value="TBT96067.1"/>
    <property type="molecule type" value="Genomic_DNA"/>
</dbReference>
<comment type="caution">
    <text evidence="5">The sequence shown here is derived from an EMBL/GenBank/DDBJ whole genome shotgun (WGS) entry which is preliminary data.</text>
</comment>
<dbReference type="GO" id="GO:0046872">
    <property type="term" value="F:metal ion binding"/>
    <property type="evidence" value="ECO:0007669"/>
    <property type="project" value="UniProtKB-KW"/>
</dbReference>
<accession>A0A4Q9KNA0</accession>
<reference evidence="5 6" key="1">
    <citation type="submission" date="2019-01" db="EMBL/GenBank/DDBJ databases">
        <title>Lactibacter flavus gen. nov., sp. nov., a novel bacterium of the family Propionibacteriaceae isolated from raw milk and dairy products.</title>
        <authorList>
            <person name="Huptas C."/>
            <person name="Wenning M."/>
            <person name="Breitenwieser F."/>
            <person name="Doll E."/>
            <person name="Von Neubeck M."/>
            <person name="Busse H.-J."/>
            <person name="Scherer S."/>
        </authorList>
    </citation>
    <scope>NUCLEOTIDE SEQUENCE [LARGE SCALE GENOMIC DNA]</scope>
    <source>
        <strain evidence="5 6">DSM 22130</strain>
    </source>
</reference>
<evidence type="ECO:0000313" key="6">
    <source>
        <dbReference type="Proteomes" id="UP000291933"/>
    </source>
</evidence>
<evidence type="ECO:0000259" key="3">
    <source>
        <dbReference type="Pfam" id="PF01557"/>
    </source>
</evidence>
<protein>
    <submittedName>
        <fullName evidence="5">FAA hydrolase family protein</fullName>
    </submittedName>
</protein>
<keyword evidence="5" id="KW-0378">Hydrolase</keyword>
<dbReference type="Pfam" id="PF10370">
    <property type="entry name" value="Rv2993c-like_N"/>
    <property type="match status" value="1"/>
</dbReference>
<sequence length="272" mass="29193">MRIARYVVGEDPVYGVVELAADGGEHPDTVRTLTGDPLAGPVKYTGERLHLDDVRLVAPVIPRSKVVAIGRNYVAHIRELGNEIPDAPVSFLKPNTSVIGPGEPIVYPNATKHVDHEGELAIVIGRICRDVPRDRVPEVIFGYTAANDVSARDLQKSDVQWGRAKGYDTFCPLGPWIVTHLSVDEASDLDITVTVEHADGLREERQHGNTGLMMRGIAELVEFVSSFCTLLPGDVILTGTPSGVGPIVAGDRVNVEISGIGVLSNPVVSQDA</sequence>
<dbReference type="AlphaFoldDB" id="A0A4Q9KNA0"/>
<dbReference type="InterPro" id="IPR036663">
    <property type="entry name" value="Fumarylacetoacetase_C_sf"/>
</dbReference>
<dbReference type="PANTHER" id="PTHR42796:SF4">
    <property type="entry name" value="FUMARYLACETOACETATE HYDROLASE DOMAIN-CONTAINING PROTEIN 2A"/>
    <property type="match status" value="1"/>
</dbReference>
<keyword evidence="2" id="KW-0479">Metal-binding</keyword>
<dbReference type="Gene3D" id="2.30.30.370">
    <property type="entry name" value="FAH"/>
    <property type="match status" value="1"/>
</dbReference>
<dbReference type="Gene3D" id="3.90.850.10">
    <property type="entry name" value="Fumarylacetoacetase-like, C-terminal domain"/>
    <property type="match status" value="1"/>
</dbReference>
<gene>
    <name evidence="5" type="ORF">ET996_03670</name>
</gene>
<dbReference type="RefSeq" id="WP_131171182.1">
    <property type="nucleotide sequence ID" value="NZ_FXTL01000002.1"/>
</dbReference>
<dbReference type="GO" id="GO:0016853">
    <property type="term" value="F:isomerase activity"/>
    <property type="evidence" value="ECO:0007669"/>
    <property type="project" value="UniProtKB-ARBA"/>
</dbReference>
<dbReference type="InterPro" id="IPR018833">
    <property type="entry name" value="Rv2993c-like_N"/>
</dbReference>
<dbReference type="SUPFAM" id="SSF56529">
    <property type="entry name" value="FAH"/>
    <property type="match status" value="1"/>
</dbReference>
<dbReference type="GO" id="GO:0016787">
    <property type="term" value="F:hydrolase activity"/>
    <property type="evidence" value="ECO:0007669"/>
    <property type="project" value="UniProtKB-KW"/>
</dbReference>
<feature type="domain" description="Rv2993c-like N-terminal" evidence="4">
    <location>
        <begin position="1"/>
        <end position="59"/>
    </location>
</feature>
<evidence type="ECO:0000313" key="5">
    <source>
        <dbReference type="EMBL" id="TBT96067.1"/>
    </source>
</evidence>
<proteinExistence type="inferred from homology"/>
<dbReference type="GO" id="GO:0019752">
    <property type="term" value="P:carboxylic acid metabolic process"/>
    <property type="evidence" value="ECO:0007669"/>
    <property type="project" value="UniProtKB-ARBA"/>
</dbReference>
<feature type="domain" description="Fumarylacetoacetase-like C-terminal" evidence="3">
    <location>
        <begin position="65"/>
        <end position="268"/>
    </location>
</feature>